<dbReference type="Proteomes" id="UP000057820">
    <property type="component" value="Plasmid 2"/>
</dbReference>
<dbReference type="EMBL" id="LN868939">
    <property type="protein sequence ID" value="CRY79866.1"/>
    <property type="molecule type" value="Genomic_DNA"/>
</dbReference>
<geneLocation type="plasmid" evidence="2">
    <name>2</name>
</geneLocation>
<evidence type="ECO:0000313" key="2">
    <source>
        <dbReference type="EMBL" id="CRY79866.1"/>
    </source>
</evidence>
<keyword evidence="2" id="KW-0614">Plasmid</keyword>
<organism evidence="2 3">
    <name type="scientific">Nocardia farcinica</name>
    <dbReference type="NCBI Taxonomy" id="37329"/>
    <lineage>
        <taxon>Bacteria</taxon>
        <taxon>Bacillati</taxon>
        <taxon>Actinomycetota</taxon>
        <taxon>Actinomycetes</taxon>
        <taxon>Mycobacteriales</taxon>
        <taxon>Nocardiaceae</taxon>
        <taxon>Nocardia</taxon>
    </lineage>
</organism>
<accession>A0A0H5PB87</accession>
<dbReference type="RefSeq" id="WP_139337604.1">
    <property type="nucleotide sequence ID" value="NZ_CP031418.1"/>
</dbReference>
<evidence type="ECO:0000256" key="1">
    <source>
        <dbReference type="SAM" id="MobiDB-lite"/>
    </source>
</evidence>
<name>A0A0H5PB87_NOCFR</name>
<evidence type="ECO:0000313" key="3">
    <source>
        <dbReference type="Proteomes" id="UP000057820"/>
    </source>
</evidence>
<reference evidence="3" key="1">
    <citation type="submission" date="2015-03" db="EMBL/GenBank/DDBJ databases">
        <authorList>
            <consortium name="Pathogen Informatics"/>
        </authorList>
    </citation>
    <scope>NUCLEOTIDE SEQUENCE [LARGE SCALE GENOMIC DNA]</scope>
    <source>
        <strain evidence="3">NCTC11134</strain>
        <plasmid evidence="3">2</plasmid>
    </source>
</reference>
<gene>
    <name evidence="2" type="ORF">ERS450000_03520</name>
</gene>
<dbReference type="KEGG" id="nfr:ERS450000_03520"/>
<protein>
    <submittedName>
        <fullName evidence="2">Uncharacterized protein</fullName>
    </submittedName>
</protein>
<feature type="region of interest" description="Disordered" evidence="1">
    <location>
        <begin position="44"/>
        <end position="68"/>
    </location>
</feature>
<proteinExistence type="predicted"/>
<dbReference type="AlphaFoldDB" id="A0A0H5PB87"/>
<feature type="region of interest" description="Disordered" evidence="1">
    <location>
        <begin position="1"/>
        <end position="24"/>
    </location>
</feature>
<sequence>MHSTSTVLPRRTAFTGPPQRHDGPPLEVLALVAFHLRYGEAADERPGAGVNHPPVPETITRAPGDGGK</sequence>